<gene>
    <name evidence="2" type="ORF">MAPG_08206</name>
</gene>
<protein>
    <recommendedName>
        <fullName evidence="5">Integral membrane protein</fullName>
    </recommendedName>
</protein>
<keyword evidence="1" id="KW-0732">Signal</keyword>
<reference evidence="2" key="1">
    <citation type="submission" date="2010-05" db="EMBL/GenBank/DDBJ databases">
        <title>The Genome Sequence of Magnaporthe poae strain ATCC 64411.</title>
        <authorList>
            <consortium name="The Broad Institute Genome Sequencing Platform"/>
            <consortium name="Broad Institute Genome Sequencing Center for Infectious Disease"/>
            <person name="Ma L.-J."/>
            <person name="Dead R."/>
            <person name="Young S."/>
            <person name="Zeng Q."/>
            <person name="Koehrsen M."/>
            <person name="Alvarado L."/>
            <person name="Berlin A."/>
            <person name="Chapman S.B."/>
            <person name="Chen Z."/>
            <person name="Freedman E."/>
            <person name="Gellesch M."/>
            <person name="Goldberg J."/>
            <person name="Griggs A."/>
            <person name="Gujja S."/>
            <person name="Heilman E.R."/>
            <person name="Heiman D."/>
            <person name="Hepburn T."/>
            <person name="Howarth C."/>
            <person name="Jen D."/>
            <person name="Larson L."/>
            <person name="Mehta T."/>
            <person name="Neiman D."/>
            <person name="Pearson M."/>
            <person name="Roberts A."/>
            <person name="Saif S."/>
            <person name="Shea T."/>
            <person name="Shenoy N."/>
            <person name="Sisk P."/>
            <person name="Stolte C."/>
            <person name="Sykes S."/>
            <person name="Walk T."/>
            <person name="White J."/>
            <person name="Yandava C."/>
            <person name="Haas B."/>
            <person name="Nusbaum C."/>
            <person name="Birren B."/>
        </authorList>
    </citation>
    <scope>NUCLEOTIDE SEQUENCE</scope>
    <source>
        <strain evidence="2">ATCC 64411</strain>
    </source>
</reference>
<feature type="signal peptide" evidence="1">
    <location>
        <begin position="1"/>
        <end position="19"/>
    </location>
</feature>
<dbReference type="VEuPathDB" id="FungiDB:MAPG_08206"/>
<evidence type="ECO:0000313" key="3">
    <source>
        <dbReference type="EnsemblFungi" id="MAPG_08206T0"/>
    </source>
</evidence>
<dbReference type="AlphaFoldDB" id="A0A0C4E6R0"/>
<evidence type="ECO:0000256" key="1">
    <source>
        <dbReference type="SAM" id="SignalP"/>
    </source>
</evidence>
<dbReference type="EMBL" id="GL876972">
    <property type="protein sequence ID" value="KLU89232.1"/>
    <property type="molecule type" value="Genomic_DNA"/>
</dbReference>
<sequence>MIISKLPLILHILIETAAARSFIFQPQSQLPLDQARDGDGGATRREADLILSNLGGALLTTNLVALVLVLRPDDQALDRTGRLMALALASYHVWPAYRAISRIFFLRPVAPSRATMRVDAPLGGPPVHLAVHTVCLAGLLGSGLFGGTDR</sequence>
<reference evidence="3" key="5">
    <citation type="submission" date="2015-06" db="UniProtKB">
        <authorList>
            <consortium name="EnsemblFungi"/>
        </authorList>
    </citation>
    <scope>IDENTIFICATION</scope>
    <source>
        <strain evidence="3">ATCC 64411</strain>
    </source>
</reference>
<dbReference type="OMA" id="YRAYMRM"/>
<reference evidence="4" key="2">
    <citation type="submission" date="2010-05" db="EMBL/GenBank/DDBJ databases">
        <title>The genome sequence of Magnaporthe poae strain ATCC 64411.</title>
        <authorList>
            <person name="Ma L.-J."/>
            <person name="Dead R."/>
            <person name="Young S."/>
            <person name="Zeng Q."/>
            <person name="Koehrsen M."/>
            <person name="Alvarado L."/>
            <person name="Berlin A."/>
            <person name="Chapman S.B."/>
            <person name="Chen Z."/>
            <person name="Freedman E."/>
            <person name="Gellesch M."/>
            <person name="Goldberg J."/>
            <person name="Griggs A."/>
            <person name="Gujja S."/>
            <person name="Heilman E.R."/>
            <person name="Heiman D."/>
            <person name="Hepburn T."/>
            <person name="Howarth C."/>
            <person name="Jen D."/>
            <person name="Larson L."/>
            <person name="Mehta T."/>
            <person name="Neiman D."/>
            <person name="Pearson M."/>
            <person name="Roberts A."/>
            <person name="Saif S."/>
            <person name="Shea T."/>
            <person name="Shenoy N."/>
            <person name="Sisk P."/>
            <person name="Stolte C."/>
            <person name="Sykes S."/>
            <person name="Walk T."/>
            <person name="White J."/>
            <person name="Yandava C."/>
            <person name="Haas B."/>
            <person name="Nusbaum C."/>
            <person name="Birren B."/>
        </authorList>
    </citation>
    <scope>NUCLEOTIDE SEQUENCE [LARGE SCALE GENOMIC DNA]</scope>
    <source>
        <strain evidence="4">ATCC 64411 / 73-15</strain>
    </source>
</reference>
<proteinExistence type="predicted"/>
<dbReference type="OrthoDB" id="2590756at2759"/>
<organism evidence="3 4">
    <name type="scientific">Magnaporthiopsis poae (strain ATCC 64411 / 73-15)</name>
    <name type="common">Kentucky bluegrass fungus</name>
    <name type="synonym">Magnaporthe poae</name>
    <dbReference type="NCBI Taxonomy" id="644358"/>
    <lineage>
        <taxon>Eukaryota</taxon>
        <taxon>Fungi</taxon>
        <taxon>Dikarya</taxon>
        <taxon>Ascomycota</taxon>
        <taxon>Pezizomycotina</taxon>
        <taxon>Sordariomycetes</taxon>
        <taxon>Sordariomycetidae</taxon>
        <taxon>Magnaporthales</taxon>
        <taxon>Magnaporthaceae</taxon>
        <taxon>Magnaporthiopsis</taxon>
    </lineage>
</organism>
<reference evidence="2" key="3">
    <citation type="submission" date="2011-03" db="EMBL/GenBank/DDBJ databases">
        <title>Annotation of Magnaporthe poae ATCC 64411.</title>
        <authorList>
            <person name="Ma L.-J."/>
            <person name="Dead R."/>
            <person name="Young S.K."/>
            <person name="Zeng Q."/>
            <person name="Gargeya S."/>
            <person name="Fitzgerald M."/>
            <person name="Haas B."/>
            <person name="Abouelleil A."/>
            <person name="Alvarado L."/>
            <person name="Arachchi H.M."/>
            <person name="Berlin A."/>
            <person name="Brown A."/>
            <person name="Chapman S.B."/>
            <person name="Chen Z."/>
            <person name="Dunbar C."/>
            <person name="Freedman E."/>
            <person name="Gearin G."/>
            <person name="Gellesch M."/>
            <person name="Goldberg J."/>
            <person name="Griggs A."/>
            <person name="Gujja S."/>
            <person name="Heiman D."/>
            <person name="Howarth C."/>
            <person name="Larson L."/>
            <person name="Lui A."/>
            <person name="MacDonald P.J.P."/>
            <person name="Mehta T."/>
            <person name="Montmayeur A."/>
            <person name="Murphy C."/>
            <person name="Neiman D."/>
            <person name="Pearson M."/>
            <person name="Priest M."/>
            <person name="Roberts A."/>
            <person name="Saif S."/>
            <person name="Shea T."/>
            <person name="Shenoy N."/>
            <person name="Sisk P."/>
            <person name="Stolte C."/>
            <person name="Sykes S."/>
            <person name="Yandava C."/>
            <person name="Wortman J."/>
            <person name="Nusbaum C."/>
            <person name="Birren B."/>
        </authorList>
    </citation>
    <scope>NUCLEOTIDE SEQUENCE</scope>
    <source>
        <strain evidence="2">ATCC 64411</strain>
    </source>
</reference>
<keyword evidence="4" id="KW-1185">Reference proteome</keyword>
<reference evidence="3" key="4">
    <citation type="journal article" date="2015" name="G3 (Bethesda)">
        <title>Genome sequences of three phytopathogenic species of the Magnaporthaceae family of fungi.</title>
        <authorList>
            <person name="Okagaki L.H."/>
            <person name="Nunes C.C."/>
            <person name="Sailsbery J."/>
            <person name="Clay B."/>
            <person name="Brown D."/>
            <person name="John T."/>
            <person name="Oh Y."/>
            <person name="Young N."/>
            <person name="Fitzgerald M."/>
            <person name="Haas B.J."/>
            <person name="Zeng Q."/>
            <person name="Young S."/>
            <person name="Adiconis X."/>
            <person name="Fan L."/>
            <person name="Levin J.Z."/>
            <person name="Mitchell T.K."/>
            <person name="Okubara P.A."/>
            <person name="Farman M.L."/>
            <person name="Kohn L.M."/>
            <person name="Birren B."/>
            <person name="Ma L.-J."/>
            <person name="Dean R.A."/>
        </authorList>
    </citation>
    <scope>NUCLEOTIDE SEQUENCE</scope>
    <source>
        <strain evidence="3">ATCC 64411 / 73-15</strain>
    </source>
</reference>
<dbReference type="eggNOG" id="ENOG502TH65">
    <property type="taxonomic scope" value="Eukaryota"/>
</dbReference>
<feature type="chain" id="PRO_5009385873" description="Integral membrane protein" evidence="1">
    <location>
        <begin position="20"/>
        <end position="150"/>
    </location>
</feature>
<dbReference type="EnsemblFungi" id="MAPG_08206T0">
    <property type="protein sequence ID" value="MAPG_08206T0"/>
    <property type="gene ID" value="MAPG_08206"/>
</dbReference>
<evidence type="ECO:0000313" key="4">
    <source>
        <dbReference type="Proteomes" id="UP000011715"/>
    </source>
</evidence>
<dbReference type="Proteomes" id="UP000011715">
    <property type="component" value="Unassembled WGS sequence"/>
</dbReference>
<name>A0A0C4E6R0_MAGP6</name>
<evidence type="ECO:0008006" key="5">
    <source>
        <dbReference type="Google" id="ProtNLM"/>
    </source>
</evidence>
<dbReference type="EMBL" id="ADBL01001981">
    <property type="status" value="NOT_ANNOTATED_CDS"/>
    <property type="molecule type" value="Genomic_DNA"/>
</dbReference>
<evidence type="ECO:0000313" key="2">
    <source>
        <dbReference type="EMBL" id="KLU89232.1"/>
    </source>
</evidence>
<accession>A0A0C4E6R0</accession>